<dbReference type="KEGG" id="stri:C7M71_018625"/>
<sequence>MTLLDRALCRLSRRSAATAALCFALTCAIGLQSWISGRVGGFDLGIFDQGVRSYAQVRLPYSAIKNYHHHFPPGFSLLGDHFSPVLALLAPLYWIWNDPRVLVLSQSALFAAGVPLIRRITARSFAAAPEPAARAAVDAAGLAYAVGWPLLTSAATGFHEVAFAVPLTLLMLERGLARRYAAVVVCAVLLACTKEDLGLMVGAYGAVLAARSRRAKDRPGVATGLALLIAGPLSSLAAIGWLIPLMGGAPGYYWNYGSLGPDAGRALSRVLSDPLVLVSAATHPLVKPALVLWLLGSLLFLPLGSPTALLALPLLAERVLSDNPNHWPVTHHYDAFLWPVLLVASVETLGRLRHRRLLGLGALTATVIAASCLGLYGLANPRLWSPSPERKALLQAAALIPDGASVEADNNAAPHLTARTDVVIVDEVPHGRDYVLIQERTRVFPFTDVTQQQARIRLLLAHGYTTVRRSGGAVLLHRTDRQPIPGMTAAPGGAPAKDLAPPDIGRNLFRG</sequence>
<evidence type="ECO:0000256" key="1">
    <source>
        <dbReference type="SAM" id="MobiDB-lite"/>
    </source>
</evidence>
<dbReference type="EMBL" id="CP031264">
    <property type="protein sequence ID" value="AXI79129.1"/>
    <property type="molecule type" value="Genomic_DNA"/>
</dbReference>
<dbReference type="OrthoDB" id="5240834at2"/>
<keyword evidence="4" id="KW-1185">Reference proteome</keyword>
<name>A0A345SZH4_9ACTN</name>
<dbReference type="AlphaFoldDB" id="A0A345SZH4"/>
<proteinExistence type="predicted"/>
<dbReference type="RefSeq" id="WP_111492280.1">
    <property type="nucleotide sequence ID" value="NZ_CP031264.1"/>
</dbReference>
<keyword evidence="2" id="KW-1133">Transmembrane helix</keyword>
<dbReference type="Pfam" id="PF09852">
    <property type="entry name" value="DUF2079"/>
    <property type="match status" value="1"/>
</dbReference>
<evidence type="ECO:0000313" key="3">
    <source>
        <dbReference type="EMBL" id="AXI79129.1"/>
    </source>
</evidence>
<feature type="transmembrane region" description="Helical" evidence="2">
    <location>
        <begin position="75"/>
        <end position="96"/>
    </location>
</feature>
<feature type="transmembrane region" description="Helical" evidence="2">
    <location>
        <begin position="357"/>
        <end position="379"/>
    </location>
</feature>
<feature type="transmembrane region" description="Helical" evidence="2">
    <location>
        <begin position="16"/>
        <end position="35"/>
    </location>
</feature>
<feature type="region of interest" description="Disordered" evidence="1">
    <location>
        <begin position="483"/>
        <end position="504"/>
    </location>
</feature>
<evidence type="ECO:0000256" key="2">
    <source>
        <dbReference type="SAM" id="Phobius"/>
    </source>
</evidence>
<accession>A0A345SZH4</accession>
<feature type="transmembrane region" description="Helical" evidence="2">
    <location>
        <begin position="221"/>
        <end position="243"/>
    </location>
</feature>
<feature type="compositionally biased region" description="Low complexity" evidence="1">
    <location>
        <begin position="483"/>
        <end position="496"/>
    </location>
</feature>
<keyword evidence="2" id="KW-0812">Transmembrane</keyword>
<feature type="transmembrane region" description="Helical" evidence="2">
    <location>
        <begin position="290"/>
        <end position="315"/>
    </location>
</feature>
<keyword evidence="2" id="KW-0472">Membrane</keyword>
<dbReference type="Proteomes" id="UP000249340">
    <property type="component" value="Chromosome"/>
</dbReference>
<organism evidence="3 4">
    <name type="scientific">Peterkaempfera bronchialis</name>
    <dbReference type="NCBI Taxonomy" id="2126346"/>
    <lineage>
        <taxon>Bacteria</taxon>
        <taxon>Bacillati</taxon>
        <taxon>Actinomycetota</taxon>
        <taxon>Actinomycetes</taxon>
        <taxon>Kitasatosporales</taxon>
        <taxon>Streptomycetaceae</taxon>
        <taxon>Peterkaempfera</taxon>
    </lineage>
</organism>
<reference evidence="4" key="1">
    <citation type="submission" date="2018-07" db="EMBL/GenBank/DDBJ databases">
        <title>Streptacidiphilus bronchialis DSM 106435 chromosome.</title>
        <authorList>
            <person name="Batra D."/>
            <person name="Gulvik C.A."/>
        </authorList>
    </citation>
    <scope>NUCLEOTIDE SEQUENCE [LARGE SCALE GENOMIC DNA]</scope>
    <source>
        <strain evidence="4">DSM 106435</strain>
    </source>
</reference>
<protein>
    <submittedName>
        <fullName evidence="3">DUF2079 domain-containing protein</fullName>
    </submittedName>
</protein>
<gene>
    <name evidence="3" type="ORF">C7M71_018625</name>
</gene>
<dbReference type="InterPro" id="IPR018650">
    <property type="entry name" value="STSV1_Orf64"/>
</dbReference>
<evidence type="ECO:0000313" key="4">
    <source>
        <dbReference type="Proteomes" id="UP000249340"/>
    </source>
</evidence>